<gene>
    <name evidence="2" type="ORF">R55214_HHFBAMCI_00110</name>
</gene>
<dbReference type="RefSeq" id="WP_338343143.1">
    <property type="nucleotide sequence ID" value="NZ_CAUZLH010000001.1"/>
</dbReference>
<accession>A0ABM9MM10</accession>
<name>A0ABM9MM10_9LACO</name>
<protein>
    <submittedName>
        <fullName evidence="2">Uncharacterized protein</fullName>
    </submittedName>
</protein>
<evidence type="ECO:0000313" key="2">
    <source>
        <dbReference type="EMBL" id="CAK1225813.1"/>
    </source>
</evidence>
<organism evidence="2 3">
    <name type="scientific">Fructobacillus evanidus</name>
    <dbReference type="NCBI Taxonomy" id="3064281"/>
    <lineage>
        <taxon>Bacteria</taxon>
        <taxon>Bacillati</taxon>
        <taxon>Bacillota</taxon>
        <taxon>Bacilli</taxon>
        <taxon>Lactobacillales</taxon>
        <taxon>Lactobacillaceae</taxon>
        <taxon>Fructobacillus</taxon>
    </lineage>
</organism>
<reference evidence="2 3" key="1">
    <citation type="submission" date="2023-10" db="EMBL/GenBank/DDBJ databases">
        <authorList>
            <person name="Botero Cardona J."/>
        </authorList>
    </citation>
    <scope>NUCLEOTIDE SEQUENCE [LARGE SCALE GENOMIC DNA]</scope>
    <source>
        <strain evidence="2 3">R-55214</strain>
    </source>
</reference>
<comment type="caution">
    <text evidence="2">The sequence shown here is derived from an EMBL/GenBank/DDBJ whole genome shotgun (WGS) entry which is preliminary data.</text>
</comment>
<sequence length="124" mass="13997">MADESQTATQEAQPTATTEHQTVDYSKWYFKYDPQTYAFIPGAVHEKVENSTDVEPSGLIDPIWSPNTNSWTGKTYDEFLKEQKANQSTVVDSNQQQLNTIANQLLKQNIALSQRVSALEKEAK</sequence>
<evidence type="ECO:0000256" key="1">
    <source>
        <dbReference type="SAM" id="MobiDB-lite"/>
    </source>
</evidence>
<feature type="region of interest" description="Disordered" evidence="1">
    <location>
        <begin position="1"/>
        <end position="20"/>
    </location>
</feature>
<keyword evidence="3" id="KW-1185">Reference proteome</keyword>
<dbReference type="Proteomes" id="UP001314166">
    <property type="component" value="Unassembled WGS sequence"/>
</dbReference>
<evidence type="ECO:0000313" key="3">
    <source>
        <dbReference type="Proteomes" id="UP001314166"/>
    </source>
</evidence>
<proteinExistence type="predicted"/>
<dbReference type="EMBL" id="CAUZMB010000001">
    <property type="protein sequence ID" value="CAK1225813.1"/>
    <property type="molecule type" value="Genomic_DNA"/>
</dbReference>